<dbReference type="EMBL" id="LAZR01046916">
    <property type="protein sequence ID" value="KKK95423.1"/>
    <property type="molecule type" value="Genomic_DNA"/>
</dbReference>
<reference evidence="1" key="1">
    <citation type="journal article" date="2015" name="Nature">
        <title>Complex archaea that bridge the gap between prokaryotes and eukaryotes.</title>
        <authorList>
            <person name="Spang A."/>
            <person name="Saw J.H."/>
            <person name="Jorgensen S.L."/>
            <person name="Zaremba-Niedzwiedzka K."/>
            <person name="Martijn J."/>
            <person name="Lind A.E."/>
            <person name="van Eijk R."/>
            <person name="Schleper C."/>
            <person name="Guy L."/>
            <person name="Ettema T.J."/>
        </authorList>
    </citation>
    <scope>NUCLEOTIDE SEQUENCE</scope>
</reference>
<sequence>MKMYVFTYLDADSEIKNTGLVRADDLIKAAVTIRLQAPSIQVIGMSLVSASRELDFFSEAVTNGSLRLNQKNLGKFEW</sequence>
<accession>A0A0F8ZNK9</accession>
<evidence type="ECO:0000313" key="1">
    <source>
        <dbReference type="EMBL" id="KKK95423.1"/>
    </source>
</evidence>
<organism evidence="1">
    <name type="scientific">marine sediment metagenome</name>
    <dbReference type="NCBI Taxonomy" id="412755"/>
    <lineage>
        <taxon>unclassified sequences</taxon>
        <taxon>metagenomes</taxon>
        <taxon>ecological metagenomes</taxon>
    </lineage>
</organism>
<comment type="caution">
    <text evidence="1">The sequence shown here is derived from an EMBL/GenBank/DDBJ whole genome shotgun (WGS) entry which is preliminary data.</text>
</comment>
<gene>
    <name evidence="1" type="ORF">LCGC14_2672930</name>
</gene>
<dbReference type="AlphaFoldDB" id="A0A0F8ZNK9"/>
<name>A0A0F8ZNK9_9ZZZZ</name>
<proteinExistence type="predicted"/>
<protein>
    <submittedName>
        <fullName evidence="1">Uncharacterized protein</fullName>
    </submittedName>
</protein>